<dbReference type="KEGG" id="rgu:A4W93_23605"/>
<protein>
    <submittedName>
        <fullName evidence="1">Uncharacterized protein</fullName>
    </submittedName>
</protein>
<dbReference type="OrthoDB" id="8910724at2"/>
<accession>A0A1W6LEL2</accession>
<proteinExistence type="predicted"/>
<keyword evidence="2" id="KW-1185">Reference proteome</keyword>
<dbReference type="EMBL" id="CP015118">
    <property type="protein sequence ID" value="ARN22657.1"/>
    <property type="molecule type" value="Genomic_DNA"/>
</dbReference>
<dbReference type="STRING" id="946333.A4W93_23605"/>
<reference evidence="1 2" key="1">
    <citation type="submission" date="2016-04" db="EMBL/GenBank/DDBJ databases">
        <title>Complete genome sequence of natural rubber-degrading, novel Gram-negative bacterium, Rhizobacter gummiphilus strain NS21.</title>
        <authorList>
            <person name="Tabata M."/>
            <person name="Kasai D."/>
            <person name="Fukuda M."/>
        </authorList>
    </citation>
    <scope>NUCLEOTIDE SEQUENCE [LARGE SCALE GENOMIC DNA]</scope>
    <source>
        <strain evidence="1 2">NS21</strain>
    </source>
</reference>
<sequence length="459" mass="49170">MSVDAGAEVRRDRWALAALLLAALSELAIAEAYHRFGLTIGRLVPLLAGTALVWGVSWWAGWRPSAPGRVRTSRATVVGAAGLALHVAVLPAATAHVSGGTVTALWSGLAVMGLAVLFVPAGAWARCRPVVGVAVLLFVGGQPLIAWWTAPSFAWPPVATVPVPADGSMRTATIVLLMDELNASDAPAFERALADAGLAVDSARVTSVDRNTIQVVPSLFAGGRFSDAKPCSISSVCSDSRVLDFSKVVATRPDIDVVGFYHPYCAIAGLRWCRREGLDLAFTAWPRWHCALWRRGLWSAPANPSGCIDLLVWPWEDLRSRVLRDVEEAPTMTLGGLLFAHVPLPHPPGRVGGTSLSEDYRENVNRASRWVAGLAVRVRQAGLSPRFVIFSDHPLRQENWCEAHVPYRQAGCVPDPALRDTQVPLIVAGMPGTVLPALAGLTDNSRVFSLIGEWPAAPR</sequence>
<evidence type="ECO:0000313" key="2">
    <source>
        <dbReference type="Proteomes" id="UP000193427"/>
    </source>
</evidence>
<organism evidence="1 2">
    <name type="scientific">Piscinibacter gummiphilus</name>
    <dbReference type="NCBI Taxonomy" id="946333"/>
    <lineage>
        <taxon>Bacteria</taxon>
        <taxon>Pseudomonadati</taxon>
        <taxon>Pseudomonadota</taxon>
        <taxon>Betaproteobacteria</taxon>
        <taxon>Burkholderiales</taxon>
        <taxon>Sphaerotilaceae</taxon>
        <taxon>Piscinibacter</taxon>
    </lineage>
</organism>
<evidence type="ECO:0000313" key="1">
    <source>
        <dbReference type="EMBL" id="ARN22657.1"/>
    </source>
</evidence>
<name>A0A1W6LEL2_9BURK</name>
<dbReference type="Proteomes" id="UP000193427">
    <property type="component" value="Chromosome"/>
</dbReference>
<gene>
    <name evidence="1" type="ORF">A4W93_23605</name>
</gene>
<dbReference type="AlphaFoldDB" id="A0A1W6LEL2"/>
<dbReference type="RefSeq" id="WP_085752960.1">
    <property type="nucleotide sequence ID" value="NZ_BSPR01000018.1"/>
</dbReference>